<dbReference type="Gene3D" id="3.30.1490.20">
    <property type="entry name" value="ATP-grasp fold, A domain"/>
    <property type="match status" value="1"/>
</dbReference>
<dbReference type="SUPFAM" id="SSF55729">
    <property type="entry name" value="Acyl-CoA N-acyltransferases (Nat)"/>
    <property type="match status" value="1"/>
</dbReference>
<evidence type="ECO:0000259" key="2">
    <source>
        <dbReference type="PROSITE" id="PS50975"/>
    </source>
</evidence>
<dbReference type="SUPFAM" id="SSF56059">
    <property type="entry name" value="Glutathione synthetase ATP-binding domain-like"/>
    <property type="match status" value="1"/>
</dbReference>
<keyword evidence="4" id="KW-0808">Transferase</keyword>
<dbReference type="Pfam" id="PF08443">
    <property type="entry name" value="RimK"/>
    <property type="match status" value="1"/>
</dbReference>
<feature type="domain" description="ATP-grasp" evidence="2">
    <location>
        <begin position="310"/>
        <end position="553"/>
    </location>
</feature>
<dbReference type="PANTHER" id="PTHR21621">
    <property type="entry name" value="RIBOSOMAL PROTEIN S6 MODIFICATION PROTEIN"/>
    <property type="match status" value="1"/>
</dbReference>
<dbReference type="InterPro" id="IPR013815">
    <property type="entry name" value="ATP_grasp_subdomain_1"/>
</dbReference>
<dbReference type="PROSITE" id="PS50975">
    <property type="entry name" value="ATP_GRASP"/>
    <property type="match status" value="1"/>
</dbReference>
<dbReference type="NCBIfam" id="TIGR03103">
    <property type="entry name" value="trio_acet_GNAT"/>
    <property type="match status" value="1"/>
</dbReference>
<dbReference type="GO" id="GO:0009432">
    <property type="term" value="P:SOS response"/>
    <property type="evidence" value="ECO:0007669"/>
    <property type="project" value="TreeGrafter"/>
</dbReference>
<dbReference type="InterPro" id="IPR011761">
    <property type="entry name" value="ATP-grasp"/>
</dbReference>
<dbReference type="Gene3D" id="3.30.470.20">
    <property type="entry name" value="ATP-grasp fold, B domain"/>
    <property type="match status" value="2"/>
</dbReference>
<protein>
    <submittedName>
        <fullName evidence="4">GNAT-family acetyltransferase TIGR03103</fullName>
    </submittedName>
</protein>
<dbReference type="GO" id="GO:0005524">
    <property type="term" value="F:ATP binding"/>
    <property type="evidence" value="ECO:0007669"/>
    <property type="project" value="UniProtKB-UniRule"/>
</dbReference>
<keyword evidence="1" id="KW-0547">Nucleotide-binding</keyword>
<keyword evidence="5" id="KW-1185">Reference proteome</keyword>
<name>A0A239CCD4_9RHOB</name>
<evidence type="ECO:0000313" key="4">
    <source>
        <dbReference type="EMBL" id="SNS17318.1"/>
    </source>
</evidence>
<dbReference type="InterPro" id="IPR017534">
    <property type="entry name" value="GNAT-acetyltransferase"/>
</dbReference>
<dbReference type="AlphaFoldDB" id="A0A239CCD4"/>
<gene>
    <name evidence="4" type="ORF">SAMN05421757_101187</name>
</gene>
<dbReference type="Pfam" id="PF00583">
    <property type="entry name" value="Acetyltransf_1"/>
    <property type="match status" value="1"/>
</dbReference>
<dbReference type="PANTHER" id="PTHR21621:SF0">
    <property type="entry name" value="BETA-CITRYLGLUTAMATE SYNTHASE B-RELATED"/>
    <property type="match status" value="1"/>
</dbReference>
<dbReference type="GO" id="GO:0018169">
    <property type="term" value="F:ribosomal S6-glutamic acid ligase activity"/>
    <property type="evidence" value="ECO:0007669"/>
    <property type="project" value="TreeGrafter"/>
</dbReference>
<dbReference type="EMBL" id="FZOY01000001">
    <property type="protein sequence ID" value="SNS17318.1"/>
    <property type="molecule type" value="Genomic_DNA"/>
</dbReference>
<dbReference type="Gene3D" id="3.40.630.30">
    <property type="match status" value="1"/>
</dbReference>
<sequence length="566" mass="61976">MSDSAVTGPTPESSIDCGWGRLIFGNTFADPKVLAETLSAERHTRRDIAFYVRDPQVVLAEAPQELFLDPSISFRLDLKGQDTDGPRLANVSIRRLTTEMDADAINTIYAAHGMVEVPSHFFWSNRDARAITVLVAEEDDTGAILGTVMGVDHKLACNDPDHGSSLWCLAVSPHARYPGIGQALVLRLAEEFRARGATTMDLSVLHDNNEAMKLYEKLGFRRFQAFTVKRKNPINEPLFVGETEAEGLNPYAKIIVKEARRRGIFVEVIDAEAGLFELQMGGRRIRCREALSELTTAVAMSICDDKRVTRRIVSEAGVKVAEQAKEDSPEARAAFLKEHGALVVKPARGEMGDGVSVDLRTSEEVEAAVERARGVCSDIIVESYLEGDDLRLVVIDYKVVAAAIRRRPRITGDGKHTARDLIEAQSRRRAAQTGGESTIPLDAETERCLAMAGYGFDDVVPAGTEVTVRKTANLHTGGVIIDVTGETHPQLIDAAIRCARAIGIPVTGIDFIVKSPRRPEYIFIEANERPGLANHEPQPTAQRFVDLLFPMTVATEASQVSQTPPE</sequence>
<accession>A0A239CCD4</accession>
<dbReference type="RefSeq" id="WP_217898247.1">
    <property type="nucleotide sequence ID" value="NZ_FZOY01000001.1"/>
</dbReference>
<evidence type="ECO:0000256" key="1">
    <source>
        <dbReference type="PROSITE-ProRule" id="PRU00409"/>
    </source>
</evidence>
<dbReference type="PROSITE" id="PS51186">
    <property type="entry name" value="GNAT"/>
    <property type="match status" value="1"/>
</dbReference>
<reference evidence="4 5" key="1">
    <citation type="submission" date="2017-06" db="EMBL/GenBank/DDBJ databases">
        <authorList>
            <person name="Kim H.J."/>
            <person name="Triplett B.A."/>
        </authorList>
    </citation>
    <scope>NUCLEOTIDE SEQUENCE [LARGE SCALE GENOMIC DNA]</scope>
    <source>
        <strain evidence="4 5">DSM 29339</strain>
    </source>
</reference>
<evidence type="ECO:0000313" key="5">
    <source>
        <dbReference type="Proteomes" id="UP000198426"/>
    </source>
</evidence>
<evidence type="ECO:0000259" key="3">
    <source>
        <dbReference type="PROSITE" id="PS51186"/>
    </source>
</evidence>
<dbReference type="Proteomes" id="UP000198426">
    <property type="component" value="Unassembled WGS sequence"/>
</dbReference>
<organism evidence="4 5">
    <name type="scientific">Tropicimonas sediminicola</name>
    <dbReference type="NCBI Taxonomy" id="1031541"/>
    <lineage>
        <taxon>Bacteria</taxon>
        <taxon>Pseudomonadati</taxon>
        <taxon>Pseudomonadota</taxon>
        <taxon>Alphaproteobacteria</taxon>
        <taxon>Rhodobacterales</taxon>
        <taxon>Roseobacteraceae</taxon>
        <taxon>Tropicimonas</taxon>
    </lineage>
</organism>
<dbReference type="InterPro" id="IPR000182">
    <property type="entry name" value="GNAT_dom"/>
</dbReference>
<dbReference type="InterPro" id="IPR013651">
    <property type="entry name" value="ATP-grasp_RimK-type"/>
</dbReference>
<proteinExistence type="predicted"/>
<keyword evidence="1" id="KW-0067">ATP-binding</keyword>
<dbReference type="GO" id="GO:0005737">
    <property type="term" value="C:cytoplasm"/>
    <property type="evidence" value="ECO:0007669"/>
    <property type="project" value="TreeGrafter"/>
</dbReference>
<dbReference type="GO" id="GO:0016747">
    <property type="term" value="F:acyltransferase activity, transferring groups other than amino-acyl groups"/>
    <property type="evidence" value="ECO:0007669"/>
    <property type="project" value="InterPro"/>
</dbReference>
<feature type="domain" description="N-acetyltransferase" evidence="3">
    <location>
        <begin position="91"/>
        <end position="241"/>
    </location>
</feature>
<dbReference type="GO" id="GO:0046872">
    <property type="term" value="F:metal ion binding"/>
    <property type="evidence" value="ECO:0007669"/>
    <property type="project" value="InterPro"/>
</dbReference>
<dbReference type="InterPro" id="IPR016181">
    <property type="entry name" value="Acyl_CoA_acyltransferase"/>
</dbReference>